<feature type="compositionally biased region" description="Basic and acidic residues" evidence="1">
    <location>
        <begin position="15"/>
        <end position="40"/>
    </location>
</feature>
<gene>
    <name evidence="2" type="ORF">C6P37_15890</name>
</gene>
<evidence type="ECO:0000256" key="1">
    <source>
        <dbReference type="SAM" id="MobiDB-lite"/>
    </source>
</evidence>
<comment type="caution">
    <text evidence="2">The sequence shown here is derived from an EMBL/GenBank/DDBJ whole genome shotgun (WGS) entry which is preliminary data.</text>
</comment>
<proteinExistence type="predicted"/>
<organism evidence="2 3">
    <name type="scientific">Caldibacillus debilis</name>
    <dbReference type="NCBI Taxonomy" id="301148"/>
    <lineage>
        <taxon>Bacteria</taxon>
        <taxon>Bacillati</taxon>
        <taxon>Bacillota</taxon>
        <taxon>Bacilli</taxon>
        <taxon>Bacillales</taxon>
        <taxon>Bacillaceae</taxon>
        <taxon>Caldibacillus</taxon>
    </lineage>
</organism>
<dbReference type="AlphaFoldDB" id="A0A3E0JWE8"/>
<evidence type="ECO:0000313" key="2">
    <source>
        <dbReference type="EMBL" id="REJ24419.1"/>
    </source>
</evidence>
<dbReference type="EMBL" id="QEWE01000038">
    <property type="protein sequence ID" value="REJ24419.1"/>
    <property type="molecule type" value="Genomic_DNA"/>
</dbReference>
<dbReference type="Proteomes" id="UP000257014">
    <property type="component" value="Unassembled WGS sequence"/>
</dbReference>
<evidence type="ECO:0000313" key="3">
    <source>
        <dbReference type="Proteomes" id="UP000257014"/>
    </source>
</evidence>
<sequence>MWAQGMKGRHRPRAAKKEESNGHNGKGGRENLDVRGKDQNTDSSTFVGLRGNLDVRAKVRFDPDRQGNRAMAQMLKGGQKIGGFQPLSALL</sequence>
<protein>
    <submittedName>
        <fullName evidence="2">Uncharacterized protein</fullName>
    </submittedName>
</protein>
<name>A0A3E0JWE8_9BACI</name>
<feature type="region of interest" description="Disordered" evidence="1">
    <location>
        <begin position="1"/>
        <end position="49"/>
    </location>
</feature>
<reference evidence="2 3" key="1">
    <citation type="submission" date="2018-03" db="EMBL/GenBank/DDBJ databases">
        <authorList>
            <person name="Keele B.F."/>
        </authorList>
    </citation>
    <scope>NUCLEOTIDE SEQUENCE [LARGE SCALE GENOMIC DNA]</scope>
    <source>
        <strain evidence="2">ZCTH4_d</strain>
    </source>
</reference>
<accession>A0A3E0JWE8</accession>